<sequence length="314" mass="35622">MSQSEIPLVDFAIYHEAGGKEKLGKQIAHVLKTAGFMYVKNHGVPQEKIDAVFIASTDVFHLPMEVKASRLRSSKFEPSCGYVPMGREKLDQPKREEVRESYNYIPYDDQRLPHEVPEFGMACRDLFDESWEFSKKFLQCLAVGLGQENENVFAEDSHHFIGRPGNFTTLRIQHYPARSMSNEEGESLTRCGAHTDYGTLTVLYQDDVGGLEVESTPGHFMPVTPIPGTVVINIGDIMQRWTSDTLRSTVHAVTFGKPDRNSKERQSIAFFLHPDDDYIVTCLDGSTKYPPISGKDYLRERLYASFTNYFGRSE</sequence>
<dbReference type="Gene3D" id="2.60.120.330">
    <property type="entry name" value="B-lactam Antibiotic, Isopenicillin N Synthase, Chain"/>
    <property type="match status" value="1"/>
</dbReference>
<dbReference type="EMBL" id="BDGG01000002">
    <property type="protein sequence ID" value="GAU92526.1"/>
    <property type="molecule type" value="Genomic_DNA"/>
</dbReference>
<dbReference type="PROSITE" id="PS51471">
    <property type="entry name" value="FE2OG_OXY"/>
    <property type="match status" value="1"/>
</dbReference>
<dbReference type="PANTHER" id="PTHR47990">
    <property type="entry name" value="2-OXOGLUTARATE (2OG) AND FE(II)-DEPENDENT OXYGENASE SUPERFAMILY PROTEIN-RELATED"/>
    <property type="match status" value="1"/>
</dbReference>
<dbReference type="Pfam" id="PF03171">
    <property type="entry name" value="2OG-FeII_Oxy"/>
    <property type="match status" value="1"/>
</dbReference>
<evidence type="ECO:0000313" key="3">
    <source>
        <dbReference type="EMBL" id="GAU92526.1"/>
    </source>
</evidence>
<dbReference type="AlphaFoldDB" id="A0A1D1US54"/>
<keyword evidence="1" id="KW-0479">Metal-binding</keyword>
<dbReference type="Pfam" id="PF14226">
    <property type="entry name" value="DIOX_N"/>
    <property type="match status" value="1"/>
</dbReference>
<dbReference type="InterPro" id="IPR044861">
    <property type="entry name" value="IPNS-like_FE2OG_OXY"/>
</dbReference>
<feature type="domain" description="Fe2OG dioxygenase" evidence="2">
    <location>
        <begin position="166"/>
        <end position="274"/>
    </location>
</feature>
<dbReference type="InterPro" id="IPR027443">
    <property type="entry name" value="IPNS-like_sf"/>
</dbReference>
<evidence type="ECO:0000313" key="4">
    <source>
        <dbReference type="Proteomes" id="UP000186922"/>
    </source>
</evidence>
<dbReference type="Proteomes" id="UP000186922">
    <property type="component" value="Unassembled WGS sequence"/>
</dbReference>
<dbReference type="PRINTS" id="PR00682">
    <property type="entry name" value="IPNSYNTHASE"/>
</dbReference>
<comment type="caution">
    <text evidence="3">The sequence shown here is derived from an EMBL/GenBank/DDBJ whole genome shotgun (WGS) entry which is preliminary data.</text>
</comment>
<evidence type="ECO:0000259" key="2">
    <source>
        <dbReference type="PROSITE" id="PS51471"/>
    </source>
</evidence>
<keyword evidence="4" id="KW-1185">Reference proteome</keyword>
<evidence type="ECO:0000256" key="1">
    <source>
        <dbReference type="RuleBase" id="RU003682"/>
    </source>
</evidence>
<dbReference type="OrthoDB" id="288590at2759"/>
<dbReference type="InterPro" id="IPR050231">
    <property type="entry name" value="Iron_ascorbate_oxido_reductase"/>
</dbReference>
<proteinExistence type="inferred from homology"/>
<dbReference type="InterPro" id="IPR005123">
    <property type="entry name" value="Oxoglu/Fe-dep_dioxygenase_dom"/>
</dbReference>
<dbReference type="GO" id="GO:0016491">
    <property type="term" value="F:oxidoreductase activity"/>
    <property type="evidence" value="ECO:0007669"/>
    <property type="project" value="UniProtKB-KW"/>
</dbReference>
<organism evidence="3 4">
    <name type="scientific">Ramazzottius varieornatus</name>
    <name type="common">Water bear</name>
    <name type="synonym">Tardigrade</name>
    <dbReference type="NCBI Taxonomy" id="947166"/>
    <lineage>
        <taxon>Eukaryota</taxon>
        <taxon>Metazoa</taxon>
        <taxon>Ecdysozoa</taxon>
        <taxon>Tardigrada</taxon>
        <taxon>Eutardigrada</taxon>
        <taxon>Parachela</taxon>
        <taxon>Hypsibioidea</taxon>
        <taxon>Ramazzottiidae</taxon>
        <taxon>Ramazzottius</taxon>
    </lineage>
</organism>
<reference evidence="3 4" key="1">
    <citation type="journal article" date="2016" name="Nat. Commun.">
        <title>Extremotolerant tardigrade genome and improved radiotolerance of human cultured cells by tardigrade-unique protein.</title>
        <authorList>
            <person name="Hashimoto T."/>
            <person name="Horikawa D.D."/>
            <person name="Saito Y."/>
            <person name="Kuwahara H."/>
            <person name="Kozuka-Hata H."/>
            <person name="Shin-I T."/>
            <person name="Minakuchi Y."/>
            <person name="Ohishi K."/>
            <person name="Motoyama A."/>
            <person name="Aizu T."/>
            <person name="Enomoto A."/>
            <person name="Kondo K."/>
            <person name="Tanaka S."/>
            <person name="Hara Y."/>
            <person name="Koshikawa S."/>
            <person name="Sagara H."/>
            <person name="Miura T."/>
            <person name="Yokobori S."/>
            <person name="Miyagawa K."/>
            <person name="Suzuki Y."/>
            <person name="Kubo T."/>
            <person name="Oyama M."/>
            <person name="Kohara Y."/>
            <person name="Fujiyama A."/>
            <person name="Arakawa K."/>
            <person name="Katayama T."/>
            <person name="Toyoda A."/>
            <person name="Kunieda T."/>
        </authorList>
    </citation>
    <scope>NUCLEOTIDE SEQUENCE [LARGE SCALE GENOMIC DNA]</scope>
    <source>
        <strain evidence="3 4">YOKOZUNA-1</strain>
    </source>
</reference>
<dbReference type="GO" id="GO:0046872">
    <property type="term" value="F:metal ion binding"/>
    <property type="evidence" value="ECO:0007669"/>
    <property type="project" value="UniProtKB-KW"/>
</dbReference>
<dbReference type="FunFam" id="2.60.120.330:FF:000038">
    <property type="entry name" value="Si:dkey-10o6.2"/>
    <property type="match status" value="1"/>
</dbReference>
<gene>
    <name evidence="3" type="primary">RvY_04597-1</name>
    <name evidence="3" type="synonym">RvY_04597.1</name>
    <name evidence="3" type="ORF">RvY_04597</name>
</gene>
<comment type="similarity">
    <text evidence="1">Belongs to the iron/ascorbate-dependent oxidoreductase family.</text>
</comment>
<accession>A0A1D1US54</accession>
<dbReference type="SUPFAM" id="SSF51197">
    <property type="entry name" value="Clavaminate synthase-like"/>
    <property type="match status" value="1"/>
</dbReference>
<dbReference type="STRING" id="947166.A0A1D1US54"/>
<keyword evidence="1" id="KW-0560">Oxidoreductase</keyword>
<dbReference type="InterPro" id="IPR026992">
    <property type="entry name" value="DIOX_N"/>
</dbReference>
<protein>
    <recommendedName>
        <fullName evidence="2">Fe2OG dioxygenase domain-containing protein</fullName>
    </recommendedName>
</protein>
<keyword evidence="1" id="KW-0408">Iron</keyword>
<name>A0A1D1US54_RAMVA</name>